<dbReference type="Pfam" id="PF18854">
    <property type="entry name" value="baeRF_family10"/>
    <property type="match status" value="1"/>
</dbReference>
<evidence type="ECO:0000313" key="2">
    <source>
        <dbReference type="Proteomes" id="UP000184066"/>
    </source>
</evidence>
<dbReference type="EMBL" id="FRDL01000001">
    <property type="protein sequence ID" value="SHN52497.1"/>
    <property type="molecule type" value="Genomic_DNA"/>
</dbReference>
<sequence length="399" mass="43790">MLHKDDVARIFAQLEEVEAPALTVYADIDPSNPDNRGGAWRARVKNALKDIEPIHKRPEHGRSLADDVIEALAAERPEARSLAVFARQNHLGKTSVLRIDLNVALPVVDLREGRVEARWGEPWIAPLAFALDEHERTAALHVGGGRWRLFEIFLGEAAERRDLLAHVAGEDWAKLREASEAIRSGAVRASATPDLSGSNKDHATVKLDRKKRELYARFGRVLEKALAEMGAGRLVLIGDEVETAVVLAAAPRGVRARVAAVLPNPAEDAEPDAALILRHVAPALEKAERAAENALLDAIAEQPGVWGLDPTLDALQLGRVEVLVLPWECEAEVWRCENGMLFGAEEPARKICEAPRKVRLADHVLDLAAEHGARVEFVRGDAAERLAREFKGAAARLRW</sequence>
<protein>
    <submittedName>
        <fullName evidence="1">ERF1 domain-containing protein 3</fullName>
    </submittedName>
</protein>
<dbReference type="SUPFAM" id="SSF55315">
    <property type="entry name" value="L30e-like"/>
    <property type="match status" value="1"/>
</dbReference>
<keyword evidence="2" id="KW-1185">Reference proteome</keyword>
<reference evidence="1 2" key="1">
    <citation type="submission" date="2016-12" db="EMBL/GenBank/DDBJ databases">
        <authorList>
            <person name="Song W.-J."/>
            <person name="Kurnit D.M."/>
        </authorList>
    </citation>
    <scope>NUCLEOTIDE SEQUENCE [LARGE SCALE GENOMIC DNA]</scope>
    <source>
        <strain evidence="1 2">CGMCC 1.10808</strain>
    </source>
</reference>
<proteinExistence type="predicted"/>
<name>A0A1M7S1M3_9RHOB</name>
<dbReference type="AlphaFoldDB" id="A0A1M7S1M3"/>
<dbReference type="InterPro" id="IPR041202">
    <property type="entry name" value="BaeRF_family10"/>
</dbReference>
<dbReference type="InterPro" id="IPR029064">
    <property type="entry name" value="Ribosomal_eL30-like_sf"/>
</dbReference>
<dbReference type="STRING" id="1189325.SAMN04488119_10261"/>
<organism evidence="1 2">
    <name type="scientific">Oceanicella actignis</name>
    <dbReference type="NCBI Taxonomy" id="1189325"/>
    <lineage>
        <taxon>Bacteria</taxon>
        <taxon>Pseudomonadati</taxon>
        <taxon>Pseudomonadota</taxon>
        <taxon>Alphaproteobacteria</taxon>
        <taxon>Rhodobacterales</taxon>
        <taxon>Paracoccaceae</taxon>
        <taxon>Oceanicella</taxon>
    </lineage>
</organism>
<dbReference type="Gene3D" id="3.30.1330.30">
    <property type="match status" value="1"/>
</dbReference>
<dbReference type="RefSeq" id="WP_083581087.1">
    <property type="nucleotide sequence ID" value="NZ_FOHL01000002.1"/>
</dbReference>
<gene>
    <name evidence="1" type="ORF">SAMN05216200_101457</name>
</gene>
<dbReference type="Proteomes" id="UP000184066">
    <property type="component" value="Unassembled WGS sequence"/>
</dbReference>
<evidence type="ECO:0000313" key="1">
    <source>
        <dbReference type="EMBL" id="SHN52497.1"/>
    </source>
</evidence>
<accession>A0A1M7S1M3</accession>
<dbReference type="OrthoDB" id="8583694at2"/>